<reference evidence="2" key="1">
    <citation type="submission" date="2022-11" db="UniProtKB">
        <authorList>
            <consortium name="WormBaseParasite"/>
        </authorList>
    </citation>
    <scope>IDENTIFICATION</scope>
</reference>
<accession>A0AC34RCI7</accession>
<sequence>MLKQIFTVASNKHNQLKLEYRKEVIILISNLLDFCGKKNPSRKPQNCTLDVKAKKNSDKKKGKKGGKAKKSDTPSNNNSDSSEVIPDPDLNTQDEIDLETTGPKTTTTKTTQQTVVHAFTKIEDMKDLVPTPSPKASPDKNKGGGTTTEGGETGGDKQNGPKKERRKKTKNVQDGQTPMPPPKKEATPPAIQENKSAFFAPAPGGAAKSAYFGV</sequence>
<evidence type="ECO:0000313" key="1">
    <source>
        <dbReference type="Proteomes" id="UP000887576"/>
    </source>
</evidence>
<organism evidence="1 2">
    <name type="scientific">Panagrolaimus sp. JU765</name>
    <dbReference type="NCBI Taxonomy" id="591449"/>
    <lineage>
        <taxon>Eukaryota</taxon>
        <taxon>Metazoa</taxon>
        <taxon>Ecdysozoa</taxon>
        <taxon>Nematoda</taxon>
        <taxon>Chromadorea</taxon>
        <taxon>Rhabditida</taxon>
        <taxon>Tylenchina</taxon>
        <taxon>Panagrolaimomorpha</taxon>
        <taxon>Panagrolaimoidea</taxon>
        <taxon>Panagrolaimidae</taxon>
        <taxon>Panagrolaimus</taxon>
    </lineage>
</organism>
<proteinExistence type="predicted"/>
<dbReference type="WBParaSite" id="JU765_v2.g5418.t1">
    <property type="protein sequence ID" value="JU765_v2.g5418.t1"/>
    <property type="gene ID" value="JU765_v2.g5418"/>
</dbReference>
<evidence type="ECO:0000313" key="2">
    <source>
        <dbReference type="WBParaSite" id="JU765_v2.g5418.t1"/>
    </source>
</evidence>
<dbReference type="Proteomes" id="UP000887576">
    <property type="component" value="Unplaced"/>
</dbReference>
<protein>
    <submittedName>
        <fullName evidence="2">Uncharacterized protein</fullName>
    </submittedName>
</protein>
<name>A0AC34RCI7_9BILA</name>